<dbReference type="InterPro" id="IPR027417">
    <property type="entry name" value="P-loop_NTPase"/>
</dbReference>
<evidence type="ECO:0000313" key="6">
    <source>
        <dbReference type="Proteomes" id="UP000770717"/>
    </source>
</evidence>
<reference evidence="5" key="1">
    <citation type="thesis" date="2020" institute="ProQuest LLC" country="789 East Eisenhower Parkway, Ann Arbor, MI, USA">
        <title>Comparative Genomics and Chromosome Evolution.</title>
        <authorList>
            <person name="Mudd A.B."/>
        </authorList>
    </citation>
    <scope>NUCLEOTIDE SEQUENCE</scope>
    <source>
        <strain evidence="5">HN-11 Male</strain>
        <tissue evidence="5">Kidney and liver</tissue>
    </source>
</reference>
<evidence type="ECO:0000259" key="4">
    <source>
        <dbReference type="Pfam" id="PF00685"/>
    </source>
</evidence>
<dbReference type="EMBL" id="WNTK01000005">
    <property type="protein sequence ID" value="KAG9484103.1"/>
    <property type="molecule type" value="Genomic_DNA"/>
</dbReference>
<dbReference type="AlphaFoldDB" id="A0A8J6F930"/>
<comment type="similarity">
    <text evidence="1 3">Belongs to the sulfotransferase 1 family.</text>
</comment>
<dbReference type="EC" id="2.8.2.-" evidence="3"/>
<dbReference type="OrthoDB" id="205623at2759"/>
<name>A0A8J6F930_ELECQ</name>
<dbReference type="SUPFAM" id="SSF52540">
    <property type="entry name" value="P-loop containing nucleoside triphosphate hydrolases"/>
    <property type="match status" value="1"/>
</dbReference>
<proteinExistence type="inferred from homology"/>
<dbReference type="Gene3D" id="3.40.50.300">
    <property type="entry name" value="P-loop containing nucleotide triphosphate hydrolases"/>
    <property type="match status" value="1"/>
</dbReference>
<feature type="domain" description="Sulfotransferase" evidence="4">
    <location>
        <begin position="56"/>
        <end position="288"/>
    </location>
</feature>
<evidence type="ECO:0000256" key="2">
    <source>
        <dbReference type="ARBA" id="ARBA00022679"/>
    </source>
</evidence>
<keyword evidence="2 3" id="KW-0808">Transferase</keyword>
<dbReference type="GO" id="GO:0008146">
    <property type="term" value="F:sulfotransferase activity"/>
    <property type="evidence" value="ECO:0007669"/>
    <property type="project" value="InterPro"/>
</dbReference>
<organism evidence="5 6">
    <name type="scientific">Eleutherodactylus coqui</name>
    <name type="common">Puerto Rican coqui</name>
    <dbReference type="NCBI Taxonomy" id="57060"/>
    <lineage>
        <taxon>Eukaryota</taxon>
        <taxon>Metazoa</taxon>
        <taxon>Chordata</taxon>
        <taxon>Craniata</taxon>
        <taxon>Vertebrata</taxon>
        <taxon>Euteleostomi</taxon>
        <taxon>Amphibia</taxon>
        <taxon>Batrachia</taxon>
        <taxon>Anura</taxon>
        <taxon>Neobatrachia</taxon>
        <taxon>Hyloidea</taxon>
        <taxon>Eleutherodactylidae</taxon>
        <taxon>Eleutherodactylinae</taxon>
        <taxon>Eleutherodactylus</taxon>
        <taxon>Eleutherodactylus</taxon>
    </lineage>
</organism>
<evidence type="ECO:0000313" key="5">
    <source>
        <dbReference type="EMBL" id="KAG9484103.1"/>
    </source>
</evidence>
<protein>
    <recommendedName>
        <fullName evidence="3">Sulfotransferase</fullName>
        <ecNumber evidence="3">2.8.2.-</ecNumber>
    </recommendedName>
</protein>
<dbReference type="PANTHER" id="PTHR11783">
    <property type="entry name" value="SULFOTRANSFERASE SULT"/>
    <property type="match status" value="1"/>
</dbReference>
<dbReference type="Pfam" id="PF00685">
    <property type="entry name" value="Sulfotransfer_1"/>
    <property type="match status" value="1"/>
</dbReference>
<accession>A0A8J6F930</accession>
<sequence>MDNIPQFHEEMKKILDSVKNVPKEALVFTYNGVMYPAAICDTDTFKDIESFEAREDDLMLVSYPKCGSHWAHSLLHSIVGAKEKKEAPFGIPVIEFKVYHKYVKENTVSSPRILATHLHYHNIPQSFFDKKVKMLVVFRNPKDTAVSFFHFYNNNSVLPSYDTWDDFFPDFMAGKVVNGSYFDHAVTWNKHLDEDTVLLMTFEDMKEDLEGSVKKISEFFGISITEEQVKQIAEKGSFKYMKENSEKTQGAIAKVVFRKGDVGDWRSHFSEAQSQEVDSKFEECLAGTKLGELLKYNVHCKW</sequence>
<evidence type="ECO:0000256" key="1">
    <source>
        <dbReference type="ARBA" id="ARBA00005771"/>
    </source>
</evidence>
<gene>
    <name evidence="5" type="ORF">GDO78_009814</name>
</gene>
<dbReference type="Proteomes" id="UP000770717">
    <property type="component" value="Unassembled WGS sequence"/>
</dbReference>
<keyword evidence="6" id="KW-1185">Reference proteome</keyword>
<evidence type="ECO:0000256" key="3">
    <source>
        <dbReference type="RuleBase" id="RU361155"/>
    </source>
</evidence>
<dbReference type="InterPro" id="IPR000863">
    <property type="entry name" value="Sulfotransferase_dom"/>
</dbReference>
<comment type="caution">
    <text evidence="5">The sequence shown here is derived from an EMBL/GenBank/DDBJ whole genome shotgun (WGS) entry which is preliminary data.</text>
</comment>